<keyword evidence="4 13" id="KW-0055">Arginine biosynthesis</keyword>
<dbReference type="Gene3D" id="3.10.20.340">
    <property type="entry name" value="ArgJ beta chain, C-terminal domain"/>
    <property type="match status" value="1"/>
</dbReference>
<keyword evidence="5 13" id="KW-0028">Amino-acid biosynthesis</keyword>
<feature type="chain" id="PRO_5039772276" description="Arginine biosynthesis bifunctional protein ArgJ alpha chain" evidence="13">
    <location>
        <begin position="1"/>
        <end position="189"/>
    </location>
</feature>
<comment type="pathway">
    <text evidence="13">Amino-acid biosynthesis; L-arginine biosynthesis; L-ornithine and N-acetyl-L-glutamate from L-glutamate and N(2)-acetyl-L-ornithine (cyclic): step 1/1.</text>
</comment>
<dbReference type="GO" id="GO:0006526">
    <property type="term" value="P:L-arginine biosynthetic process"/>
    <property type="evidence" value="ECO:0007669"/>
    <property type="project" value="UniProtKB-UniRule"/>
</dbReference>
<dbReference type="EC" id="2.3.1.35" evidence="13"/>
<dbReference type="InterPro" id="IPR042195">
    <property type="entry name" value="ArgJ_beta_C"/>
</dbReference>
<comment type="caution">
    <text evidence="13">Lacks conserved residue(s) required for the propagation of feature annotation.</text>
</comment>
<evidence type="ECO:0000256" key="4">
    <source>
        <dbReference type="ARBA" id="ARBA00022571"/>
    </source>
</evidence>
<dbReference type="HAMAP" id="MF_01106">
    <property type="entry name" value="ArgJ"/>
    <property type="match status" value="1"/>
</dbReference>
<comment type="similarity">
    <text evidence="2 13">Belongs to the ArgJ family.</text>
</comment>
<keyword evidence="8 13" id="KW-0511">Multifunctional enzyme</keyword>
<comment type="subunit">
    <text evidence="3 13">Heterotetramer of two alpha and two beta chains.</text>
</comment>
<protein>
    <recommendedName>
        <fullName evidence="13">Arginine biosynthesis bifunctional protein ArgJ</fullName>
    </recommendedName>
    <domain>
        <recommendedName>
            <fullName evidence="13">Glutamate N-acetyltransferase</fullName>
            <ecNumber evidence="13">2.3.1.35</ecNumber>
        </recommendedName>
        <alternativeName>
            <fullName evidence="13">Ornithine acetyltransferase</fullName>
            <shortName evidence="13">OATase</shortName>
        </alternativeName>
        <alternativeName>
            <fullName evidence="13">Ornithine transacetylase</fullName>
        </alternativeName>
    </domain>
    <domain>
        <recommendedName>
            <fullName evidence="13">Amino-acid acetyltransferase</fullName>
            <ecNumber evidence="13">2.3.1.1</ecNumber>
        </recommendedName>
        <alternativeName>
            <fullName evidence="13">N-acetylglutamate synthase</fullName>
            <shortName evidence="13">AGSase</shortName>
        </alternativeName>
    </domain>
    <component>
        <recommendedName>
            <fullName evidence="13">Arginine biosynthesis bifunctional protein ArgJ alpha chain</fullName>
        </recommendedName>
    </component>
    <component>
        <recommendedName>
            <fullName evidence="13">Arginine biosynthesis bifunctional protein ArgJ beta chain</fullName>
        </recommendedName>
    </component>
</protein>
<evidence type="ECO:0000256" key="8">
    <source>
        <dbReference type="ARBA" id="ARBA00023268"/>
    </source>
</evidence>
<dbReference type="SUPFAM" id="SSF56266">
    <property type="entry name" value="DmpA/ArgJ-like"/>
    <property type="match status" value="1"/>
</dbReference>
<dbReference type="GO" id="GO:0005737">
    <property type="term" value="C:cytoplasm"/>
    <property type="evidence" value="ECO:0007669"/>
    <property type="project" value="UniProtKB-SubCell"/>
</dbReference>
<feature type="binding site" evidence="13">
    <location>
        <position position="190"/>
    </location>
    <ligand>
        <name>substrate</name>
    </ligand>
</feature>
<feature type="site" description="Involved in the stabilization of negative charge on the oxyanion by the formation of the oxyanion hole" evidence="13">
    <location>
        <position position="115"/>
    </location>
</feature>
<dbReference type="InterPro" id="IPR002813">
    <property type="entry name" value="Arg_biosynth_ArgJ"/>
</dbReference>
<keyword evidence="7 13" id="KW-0068">Autocatalytic cleavage</keyword>
<feature type="binding site" evidence="13">
    <location>
        <position position="153"/>
    </location>
    <ligand>
        <name>substrate</name>
    </ligand>
</feature>
<accession>A0A9D1HGT3</accession>
<reference evidence="14" key="2">
    <citation type="journal article" date="2021" name="PeerJ">
        <title>Extensive microbial diversity within the chicken gut microbiome revealed by metagenomics and culture.</title>
        <authorList>
            <person name="Gilroy R."/>
            <person name="Ravi A."/>
            <person name="Getino M."/>
            <person name="Pursley I."/>
            <person name="Horton D.L."/>
            <person name="Alikhan N.F."/>
            <person name="Baker D."/>
            <person name="Gharbi K."/>
            <person name="Hall N."/>
            <person name="Watson M."/>
            <person name="Adriaenssens E.M."/>
            <person name="Foster-Nyarko E."/>
            <person name="Jarju S."/>
            <person name="Secka A."/>
            <person name="Antonio M."/>
            <person name="Oren A."/>
            <person name="Chaudhuri R.R."/>
            <person name="La Ragione R."/>
            <person name="Hildebrand F."/>
            <person name="Pallen M.J."/>
        </authorList>
    </citation>
    <scope>NUCLEOTIDE SEQUENCE</scope>
    <source>
        <strain evidence="14">CHK187-14744</strain>
    </source>
</reference>
<comment type="catalytic activity">
    <reaction evidence="10 13">
        <text>L-glutamate + acetyl-CoA = N-acetyl-L-glutamate + CoA + H(+)</text>
        <dbReference type="Rhea" id="RHEA:24292"/>
        <dbReference type="ChEBI" id="CHEBI:15378"/>
        <dbReference type="ChEBI" id="CHEBI:29985"/>
        <dbReference type="ChEBI" id="CHEBI:44337"/>
        <dbReference type="ChEBI" id="CHEBI:57287"/>
        <dbReference type="ChEBI" id="CHEBI:57288"/>
        <dbReference type="EC" id="2.3.1.1"/>
    </reaction>
</comment>
<sequence>MKMIEGGVTAAKGFEAAAAEANIKYKNRTDMAMIYSQVPCKAAGTFTTNVVKAAPVKWDQKIVKESAYAQAVIINSGIANACTGAEGMDYCRQTAEGAAKILDIPEEAVLVASTGVIGMQLPIDRIKAGAKALAKIKKATIEAGHEAAQAIMTTDTVPKEIAVTFEMGGKTVTMGGMCKGSGMIHPNMCTMLSFITTDADISKELLQEALSEDIKDTYNMVSVDGDTSTNDTVLLLANGMAGNTPVTEKNEDYETFKKALNMVNTYLCRKIAGDGEGATALFEVKILGAKTKADAVTLSKSVVTSNLTKAAIYGHDANWGRILCAMGYSGVVFDPEVVDLFFESAAGKIQIMKDGVAADYSEEEATKILSEPEVTAIADVKMGDQTATAWGCDLTYDYVKINADYRS</sequence>
<dbReference type="PANTHER" id="PTHR23100">
    <property type="entry name" value="ARGININE BIOSYNTHESIS BIFUNCTIONAL PROTEIN ARGJ"/>
    <property type="match status" value="1"/>
</dbReference>
<dbReference type="InterPro" id="IPR016117">
    <property type="entry name" value="ArgJ-like_dom_sf"/>
</dbReference>
<reference evidence="14" key="1">
    <citation type="submission" date="2020-10" db="EMBL/GenBank/DDBJ databases">
        <authorList>
            <person name="Gilroy R."/>
        </authorList>
    </citation>
    <scope>NUCLEOTIDE SEQUENCE</scope>
    <source>
        <strain evidence="14">CHK187-14744</strain>
    </source>
</reference>
<evidence type="ECO:0000256" key="10">
    <source>
        <dbReference type="ARBA" id="ARBA00048372"/>
    </source>
</evidence>
<dbReference type="GO" id="GO:0004358">
    <property type="term" value="F:L-glutamate N-acetyltransferase activity, acting on acetyl-L-ornithine as donor"/>
    <property type="evidence" value="ECO:0007669"/>
    <property type="project" value="UniProtKB-UniRule"/>
</dbReference>
<dbReference type="FunFam" id="3.10.20.340:FF:000001">
    <property type="entry name" value="Arginine biosynthesis bifunctional protein ArgJ, chloroplastic"/>
    <property type="match status" value="1"/>
</dbReference>
<evidence type="ECO:0000256" key="13">
    <source>
        <dbReference type="HAMAP-Rule" id="MF_01106"/>
    </source>
</evidence>
<feature type="binding site" evidence="13">
    <location>
        <position position="276"/>
    </location>
    <ligand>
        <name>substrate</name>
    </ligand>
</feature>
<evidence type="ECO:0000313" key="15">
    <source>
        <dbReference type="Proteomes" id="UP000824164"/>
    </source>
</evidence>
<comment type="catalytic activity">
    <reaction evidence="11 13">
        <text>N(2)-acetyl-L-ornithine + L-glutamate = N-acetyl-L-glutamate + L-ornithine</text>
        <dbReference type="Rhea" id="RHEA:15349"/>
        <dbReference type="ChEBI" id="CHEBI:29985"/>
        <dbReference type="ChEBI" id="CHEBI:44337"/>
        <dbReference type="ChEBI" id="CHEBI:46911"/>
        <dbReference type="ChEBI" id="CHEBI:57805"/>
        <dbReference type="EC" id="2.3.1.35"/>
    </reaction>
</comment>
<keyword evidence="13" id="KW-0963">Cytoplasm</keyword>
<evidence type="ECO:0000256" key="11">
    <source>
        <dbReference type="ARBA" id="ARBA00049439"/>
    </source>
</evidence>
<evidence type="ECO:0000256" key="5">
    <source>
        <dbReference type="ARBA" id="ARBA00022605"/>
    </source>
</evidence>
<dbReference type="GO" id="GO:0006592">
    <property type="term" value="P:ornithine biosynthetic process"/>
    <property type="evidence" value="ECO:0007669"/>
    <property type="project" value="TreeGrafter"/>
</dbReference>
<dbReference type="CDD" id="cd02152">
    <property type="entry name" value="OAT"/>
    <property type="match status" value="1"/>
</dbReference>
<gene>
    <name evidence="13 14" type="primary">argJ</name>
    <name evidence="14" type="ORF">IAB63_06905</name>
</gene>
<dbReference type="FunFam" id="3.60.70.12:FF:000001">
    <property type="entry name" value="Arginine biosynthesis bifunctional protein ArgJ, chloroplastic"/>
    <property type="match status" value="1"/>
</dbReference>
<feature type="chain" id="PRO_5039772277" description="Arginine biosynthesis bifunctional protein ArgJ beta chain" evidence="13">
    <location>
        <begin position="190"/>
        <end position="407"/>
    </location>
</feature>
<feature type="binding site" evidence="13">
    <location>
        <position position="402"/>
    </location>
    <ligand>
        <name>substrate</name>
    </ligand>
</feature>
<name>A0A9D1HGT3_9FIRM</name>
<dbReference type="EC" id="2.3.1.1" evidence="13"/>
<comment type="function">
    <text evidence="12 13">Catalyzes two activities which are involved in the cyclic version of arginine biosynthesis: the synthesis of N-acetylglutamate from glutamate and acetyl-CoA as the acetyl donor, and of ornithine by transacetylation between N(2)-acetylornithine and glutamate.</text>
</comment>
<feature type="binding site" evidence="13">
    <location>
        <position position="179"/>
    </location>
    <ligand>
        <name>substrate</name>
    </ligand>
</feature>
<keyword evidence="9 13" id="KW-0012">Acyltransferase</keyword>
<dbReference type="PANTHER" id="PTHR23100:SF0">
    <property type="entry name" value="ARGININE BIOSYNTHESIS BIFUNCTIONAL PROTEIN ARGJ, MITOCHONDRIAL"/>
    <property type="match status" value="1"/>
</dbReference>
<evidence type="ECO:0000256" key="1">
    <source>
        <dbReference type="ARBA" id="ARBA00004496"/>
    </source>
</evidence>
<dbReference type="Pfam" id="PF01960">
    <property type="entry name" value="ArgJ"/>
    <property type="match status" value="1"/>
</dbReference>
<dbReference type="Gene3D" id="3.30.2330.10">
    <property type="entry name" value="arginine biosynthesis bifunctional protein suprefamily"/>
    <property type="match status" value="1"/>
</dbReference>
<evidence type="ECO:0000256" key="7">
    <source>
        <dbReference type="ARBA" id="ARBA00022813"/>
    </source>
</evidence>
<comment type="pathway">
    <text evidence="13">Amino-acid biosynthesis; L-arginine biosynthesis; N(2)-acetyl-L-ornithine from L-glutamate: step 1/4.</text>
</comment>
<evidence type="ECO:0000256" key="2">
    <source>
        <dbReference type="ARBA" id="ARBA00006774"/>
    </source>
</evidence>
<dbReference type="AlphaFoldDB" id="A0A9D1HGT3"/>
<evidence type="ECO:0000256" key="9">
    <source>
        <dbReference type="ARBA" id="ARBA00023315"/>
    </source>
</evidence>
<evidence type="ECO:0000313" key="14">
    <source>
        <dbReference type="EMBL" id="HIU02963.1"/>
    </source>
</evidence>
<keyword evidence="6 13" id="KW-0808">Transferase</keyword>
<feature type="binding site" evidence="13">
    <location>
        <position position="407"/>
    </location>
    <ligand>
        <name>substrate</name>
    </ligand>
</feature>
<comment type="subcellular location">
    <subcellularLocation>
        <location evidence="1 13">Cytoplasm</location>
    </subcellularLocation>
</comment>
<dbReference type="Gene3D" id="3.60.70.12">
    <property type="entry name" value="L-amino peptidase D-ALA esterase/amidase"/>
    <property type="match status" value="1"/>
</dbReference>
<dbReference type="FunFam" id="3.30.2330.10:FF:000001">
    <property type="entry name" value="Arginine biosynthesis bifunctional protein ArgJ, mitochondrial"/>
    <property type="match status" value="1"/>
</dbReference>
<dbReference type="NCBIfam" id="NF003802">
    <property type="entry name" value="PRK05388.1"/>
    <property type="match status" value="1"/>
</dbReference>
<dbReference type="GO" id="GO:0004042">
    <property type="term" value="F:L-glutamate N-acetyltransferase activity"/>
    <property type="evidence" value="ECO:0007669"/>
    <property type="project" value="UniProtKB-UniRule"/>
</dbReference>
<evidence type="ECO:0000256" key="6">
    <source>
        <dbReference type="ARBA" id="ARBA00022679"/>
    </source>
</evidence>
<dbReference type="NCBIfam" id="TIGR00120">
    <property type="entry name" value="ArgJ"/>
    <property type="match status" value="1"/>
</dbReference>
<evidence type="ECO:0000256" key="3">
    <source>
        <dbReference type="ARBA" id="ARBA00011475"/>
    </source>
</evidence>
<organism evidence="14 15">
    <name type="scientific">Candidatus Onthocola gallistercoris</name>
    <dbReference type="NCBI Taxonomy" id="2840876"/>
    <lineage>
        <taxon>Bacteria</taxon>
        <taxon>Bacillati</taxon>
        <taxon>Bacillota</taxon>
        <taxon>Bacilli</taxon>
        <taxon>Candidatus Onthocola</taxon>
    </lineage>
</organism>
<comment type="caution">
    <text evidence="14">The sequence shown here is derived from an EMBL/GenBank/DDBJ whole genome shotgun (WGS) entry which is preliminary data.</text>
</comment>
<feature type="active site" description="Nucleophile" evidence="13">
    <location>
        <position position="190"/>
    </location>
</feature>
<feature type="site" description="Involved in the stabilization of negative charge on the oxyanion by the formation of the oxyanion hole" evidence="13">
    <location>
        <position position="114"/>
    </location>
</feature>
<proteinExistence type="inferred from homology"/>
<dbReference type="EMBL" id="DVLT01000044">
    <property type="protein sequence ID" value="HIU02963.1"/>
    <property type="molecule type" value="Genomic_DNA"/>
</dbReference>
<evidence type="ECO:0000256" key="12">
    <source>
        <dbReference type="ARBA" id="ARBA00054976"/>
    </source>
</evidence>
<dbReference type="Proteomes" id="UP000824164">
    <property type="component" value="Unassembled WGS sequence"/>
</dbReference>